<evidence type="ECO:0000256" key="1">
    <source>
        <dbReference type="ARBA" id="ARBA00000085"/>
    </source>
</evidence>
<dbReference type="Pfam" id="PF00512">
    <property type="entry name" value="HisKA"/>
    <property type="match status" value="1"/>
</dbReference>
<dbReference type="GO" id="GO:0000155">
    <property type="term" value="F:phosphorelay sensor kinase activity"/>
    <property type="evidence" value="ECO:0007669"/>
    <property type="project" value="InterPro"/>
</dbReference>
<evidence type="ECO:0000256" key="10">
    <source>
        <dbReference type="ARBA" id="ARBA00023136"/>
    </source>
</evidence>
<dbReference type="Gene3D" id="3.30.565.10">
    <property type="entry name" value="Histidine kinase-like ATPase, C-terminal domain"/>
    <property type="match status" value="1"/>
</dbReference>
<reference evidence="15 16" key="1">
    <citation type="submission" date="2014-03" db="EMBL/GenBank/DDBJ databases">
        <title>Genomics of Bifidobacteria.</title>
        <authorList>
            <person name="Ventura M."/>
            <person name="Milani C."/>
            <person name="Lugli G.A."/>
        </authorList>
    </citation>
    <scope>NUCLEOTIDE SEQUENCE [LARGE SCALE GENOMIC DNA]</scope>
    <source>
        <strain evidence="15 16">LMG 21775</strain>
    </source>
</reference>
<dbReference type="InterPro" id="IPR036097">
    <property type="entry name" value="HisK_dim/P_sf"/>
</dbReference>
<comment type="subcellular location">
    <subcellularLocation>
        <location evidence="2">Cell membrane</location>
    </subcellularLocation>
</comment>
<dbReference type="SMART" id="SM00387">
    <property type="entry name" value="HATPase_c"/>
    <property type="match status" value="1"/>
</dbReference>
<protein>
    <recommendedName>
        <fullName evidence="3">histidine kinase</fullName>
        <ecNumber evidence="3">2.7.13.3</ecNumber>
    </recommendedName>
</protein>
<dbReference type="SMART" id="SM00304">
    <property type="entry name" value="HAMP"/>
    <property type="match status" value="1"/>
</dbReference>
<dbReference type="PROSITE" id="PS50885">
    <property type="entry name" value="HAMP"/>
    <property type="match status" value="1"/>
</dbReference>
<dbReference type="CDD" id="cd06225">
    <property type="entry name" value="HAMP"/>
    <property type="match status" value="1"/>
</dbReference>
<dbReference type="InterPro" id="IPR003594">
    <property type="entry name" value="HATPase_dom"/>
</dbReference>
<evidence type="ECO:0000256" key="6">
    <source>
        <dbReference type="ARBA" id="ARBA00022692"/>
    </source>
</evidence>
<dbReference type="SMART" id="SM00388">
    <property type="entry name" value="HisKA"/>
    <property type="match status" value="1"/>
</dbReference>
<feature type="region of interest" description="Disordered" evidence="11">
    <location>
        <begin position="583"/>
        <end position="781"/>
    </location>
</feature>
<dbReference type="SUPFAM" id="SSF55874">
    <property type="entry name" value="ATPase domain of HSP90 chaperone/DNA topoisomerase II/histidine kinase"/>
    <property type="match status" value="1"/>
</dbReference>
<dbReference type="EC" id="2.7.13.3" evidence="3"/>
<keyword evidence="16" id="KW-1185">Reference proteome</keyword>
<evidence type="ECO:0000259" key="13">
    <source>
        <dbReference type="PROSITE" id="PS50109"/>
    </source>
</evidence>
<evidence type="ECO:0000256" key="4">
    <source>
        <dbReference type="ARBA" id="ARBA00022553"/>
    </source>
</evidence>
<feature type="compositionally biased region" description="Basic and acidic residues" evidence="11">
    <location>
        <begin position="726"/>
        <end position="739"/>
    </location>
</feature>
<name>A0A087CGU7_9BIFI</name>
<dbReference type="Pfam" id="PF00672">
    <property type="entry name" value="HAMP"/>
    <property type="match status" value="1"/>
</dbReference>
<evidence type="ECO:0000256" key="9">
    <source>
        <dbReference type="ARBA" id="ARBA00023012"/>
    </source>
</evidence>
<dbReference type="InterPro" id="IPR003661">
    <property type="entry name" value="HisK_dim/P_dom"/>
</dbReference>
<feature type="domain" description="Histidine kinase" evidence="13">
    <location>
        <begin position="280"/>
        <end position="580"/>
    </location>
</feature>
<dbReference type="PRINTS" id="PR00344">
    <property type="entry name" value="BCTRLSENSOR"/>
</dbReference>
<dbReference type="InterPro" id="IPR036890">
    <property type="entry name" value="HATPase_C_sf"/>
</dbReference>
<dbReference type="OrthoDB" id="9786919at2"/>
<feature type="transmembrane region" description="Helical" evidence="12">
    <location>
        <begin position="191"/>
        <end position="211"/>
    </location>
</feature>
<dbReference type="GO" id="GO:0005886">
    <property type="term" value="C:plasma membrane"/>
    <property type="evidence" value="ECO:0007669"/>
    <property type="project" value="UniProtKB-SubCell"/>
</dbReference>
<evidence type="ECO:0000256" key="5">
    <source>
        <dbReference type="ARBA" id="ARBA00022679"/>
    </source>
</evidence>
<feature type="compositionally biased region" description="Low complexity" evidence="11">
    <location>
        <begin position="583"/>
        <end position="595"/>
    </location>
</feature>
<dbReference type="InterPro" id="IPR050428">
    <property type="entry name" value="TCS_sensor_his_kinase"/>
</dbReference>
<evidence type="ECO:0000313" key="16">
    <source>
        <dbReference type="Proteomes" id="UP000029050"/>
    </source>
</evidence>
<accession>A0A087CGU7</accession>
<keyword evidence="9" id="KW-0902">Two-component regulatory system</keyword>
<dbReference type="FunFam" id="1.10.287.130:FF:000001">
    <property type="entry name" value="Two-component sensor histidine kinase"/>
    <property type="match status" value="1"/>
</dbReference>
<feature type="compositionally biased region" description="Low complexity" evidence="11">
    <location>
        <begin position="713"/>
        <end position="724"/>
    </location>
</feature>
<dbReference type="Pfam" id="PF02518">
    <property type="entry name" value="HATPase_c"/>
    <property type="match status" value="1"/>
</dbReference>
<evidence type="ECO:0000256" key="12">
    <source>
        <dbReference type="SAM" id="Phobius"/>
    </source>
</evidence>
<sequence>MRQLDSVPLSTKLVASMLVVLVMGTVGITFAIRYLVGGYLLDKTDTQLMRQASLIFNNIRQLSQEDNGKGGVGPTDYFLQIRDSKYQVMTTALTPTLSSGVTSSPVLPASGSMGSVQIGHPFTTTATVSVTPGQAPADSATLKMAESPWRVVALEWEIQGQADGQESSHGVLFIGLSLSDQLDTTETLTKYSIIVGIGIVLMGAVLAMLIIQRTLRPLKRIEKTAAQIAAGDLSQRIPPVPDTTEVGSLSSSLNAMLARIEQSFDEQTETTEKMKRFVSDASHELRTPLAAIHGYAELYKMQRDYPGALERADESIQHIESSSTRMAVLVEDLLSLARLDEGRGIDVHQEVKLSSVVNDAVDDLHALDPVRNIAFGTLAVRGIPAQDSVTGLAALNRQDSTKGVHHTPAIGQSKTAPSFAFIAGMVPEVTIPGDPSRLRQVVTNIVGNIHRYTPTDSPVQVGLGVMPASISTAALSRLPSKTSSLARFIEAAEVAQGNSTGTRYAVVQFSDHGPGVSEESLSQLFERFYTADPSRAREKGGTGLGLAIAQSVVKAHHGMICATQTAGGGLTFTVILPLGAQHPGGAQADAQQADAQHADSKHADSIHTGDKQKGVRSKDANKSPKSTSVKSSAVKSTAAKSTGVATPDVRTAGAASAGTTSTGATSTGAATADTQDLSREKSPEPASSASEPSDDAAASNTPDVADAADTSPAVTAAEGATAAEKQQTHPDDASNRGDDTPQSEGSPADHAGSSQQEAPRNGARTKQRFPWFTPKDGRMPR</sequence>
<dbReference type="CDD" id="cd00082">
    <property type="entry name" value="HisKA"/>
    <property type="match status" value="1"/>
</dbReference>
<evidence type="ECO:0000256" key="3">
    <source>
        <dbReference type="ARBA" id="ARBA00012438"/>
    </source>
</evidence>
<dbReference type="Gene3D" id="1.10.287.130">
    <property type="match status" value="1"/>
</dbReference>
<dbReference type="eggNOG" id="COG3850">
    <property type="taxonomic scope" value="Bacteria"/>
</dbReference>
<comment type="catalytic activity">
    <reaction evidence="1">
        <text>ATP + protein L-histidine = ADP + protein N-phospho-L-histidine.</text>
        <dbReference type="EC" id="2.7.13.3"/>
    </reaction>
</comment>
<keyword evidence="5 15" id="KW-0808">Transferase</keyword>
<dbReference type="Gene3D" id="6.10.340.10">
    <property type="match status" value="1"/>
</dbReference>
<dbReference type="AlphaFoldDB" id="A0A087CGU7"/>
<dbReference type="PANTHER" id="PTHR45436">
    <property type="entry name" value="SENSOR HISTIDINE KINASE YKOH"/>
    <property type="match status" value="1"/>
</dbReference>
<dbReference type="PROSITE" id="PS50109">
    <property type="entry name" value="HIS_KIN"/>
    <property type="match status" value="1"/>
</dbReference>
<evidence type="ECO:0000256" key="7">
    <source>
        <dbReference type="ARBA" id="ARBA00022777"/>
    </source>
</evidence>
<dbReference type="SUPFAM" id="SSF158472">
    <property type="entry name" value="HAMP domain-like"/>
    <property type="match status" value="1"/>
</dbReference>
<dbReference type="PANTHER" id="PTHR45436:SF5">
    <property type="entry name" value="SENSOR HISTIDINE KINASE TRCS"/>
    <property type="match status" value="1"/>
</dbReference>
<dbReference type="STRING" id="218140.BPSY_1347"/>
<keyword evidence="6 12" id="KW-0812">Transmembrane</keyword>
<dbReference type="InterPro" id="IPR003660">
    <property type="entry name" value="HAMP_dom"/>
</dbReference>
<dbReference type="Proteomes" id="UP000029050">
    <property type="component" value="Unassembled WGS sequence"/>
</dbReference>
<evidence type="ECO:0000313" key="15">
    <source>
        <dbReference type="EMBL" id="KFI82497.1"/>
    </source>
</evidence>
<feature type="compositionally biased region" description="Low complexity" evidence="11">
    <location>
        <begin position="684"/>
        <end position="699"/>
    </location>
</feature>
<feature type="compositionally biased region" description="Low complexity" evidence="11">
    <location>
        <begin position="623"/>
        <end position="642"/>
    </location>
</feature>
<dbReference type="InterPro" id="IPR004358">
    <property type="entry name" value="Sig_transdc_His_kin-like_C"/>
</dbReference>
<feature type="compositionally biased region" description="Basic and acidic residues" evidence="11">
    <location>
        <begin position="596"/>
        <end position="622"/>
    </location>
</feature>
<proteinExistence type="predicted"/>
<dbReference type="SUPFAM" id="SSF47384">
    <property type="entry name" value="Homodimeric domain of signal transducing histidine kinase"/>
    <property type="match status" value="1"/>
</dbReference>
<comment type="caution">
    <text evidence="15">The sequence shown here is derived from an EMBL/GenBank/DDBJ whole genome shotgun (WGS) entry which is preliminary data.</text>
</comment>
<dbReference type="EMBL" id="JGZI01000009">
    <property type="protein sequence ID" value="KFI82497.1"/>
    <property type="molecule type" value="Genomic_DNA"/>
</dbReference>
<gene>
    <name evidence="15" type="ORF">BPSY_1347</name>
</gene>
<organism evidence="15 16">
    <name type="scientific">Bifidobacterium psychraerophilum</name>
    <dbReference type="NCBI Taxonomy" id="218140"/>
    <lineage>
        <taxon>Bacteria</taxon>
        <taxon>Bacillati</taxon>
        <taxon>Actinomycetota</taxon>
        <taxon>Actinomycetes</taxon>
        <taxon>Bifidobacteriales</taxon>
        <taxon>Bifidobacteriaceae</taxon>
        <taxon>Bifidobacterium</taxon>
    </lineage>
</organism>
<evidence type="ECO:0000256" key="2">
    <source>
        <dbReference type="ARBA" id="ARBA00004236"/>
    </source>
</evidence>
<keyword evidence="4" id="KW-0597">Phosphoprotein</keyword>
<evidence type="ECO:0000256" key="8">
    <source>
        <dbReference type="ARBA" id="ARBA00022989"/>
    </source>
</evidence>
<dbReference type="InterPro" id="IPR005467">
    <property type="entry name" value="His_kinase_dom"/>
</dbReference>
<keyword evidence="10 12" id="KW-0472">Membrane</keyword>
<feature type="compositionally biased region" description="Low complexity" evidence="11">
    <location>
        <begin position="651"/>
        <end position="672"/>
    </location>
</feature>
<evidence type="ECO:0000256" key="11">
    <source>
        <dbReference type="SAM" id="MobiDB-lite"/>
    </source>
</evidence>
<evidence type="ECO:0000259" key="14">
    <source>
        <dbReference type="PROSITE" id="PS50885"/>
    </source>
</evidence>
<feature type="transmembrane region" description="Helical" evidence="12">
    <location>
        <begin position="12"/>
        <end position="36"/>
    </location>
</feature>
<dbReference type="eggNOG" id="COG5002">
    <property type="taxonomic scope" value="Bacteria"/>
</dbReference>
<dbReference type="CDD" id="cd00075">
    <property type="entry name" value="HATPase"/>
    <property type="match status" value="1"/>
</dbReference>
<feature type="domain" description="HAMP" evidence="14">
    <location>
        <begin position="212"/>
        <end position="265"/>
    </location>
</feature>
<keyword evidence="7" id="KW-0418">Kinase</keyword>
<keyword evidence="8 12" id="KW-1133">Transmembrane helix</keyword>